<dbReference type="Gene3D" id="2.130.10.10">
    <property type="entry name" value="YVTN repeat-like/Quinoprotein amine dehydrogenase"/>
    <property type="match status" value="2"/>
</dbReference>
<dbReference type="SUPFAM" id="SSF110296">
    <property type="entry name" value="Oligoxyloglucan reducing end-specific cellobiohydrolase"/>
    <property type="match status" value="1"/>
</dbReference>
<evidence type="ECO:0000313" key="1">
    <source>
        <dbReference type="EMBL" id="GAG12298.1"/>
    </source>
</evidence>
<dbReference type="GO" id="GO:0010411">
    <property type="term" value="P:xyloglucan metabolic process"/>
    <property type="evidence" value="ECO:0007669"/>
    <property type="project" value="TreeGrafter"/>
</dbReference>
<dbReference type="PANTHER" id="PTHR43739:SF5">
    <property type="entry name" value="EXO-ALPHA-SIALIDASE"/>
    <property type="match status" value="1"/>
</dbReference>
<reference evidence="1" key="1">
    <citation type="journal article" date="2014" name="Front. Microbiol.">
        <title>High frequency of phylogenetically diverse reductive dehalogenase-homologous genes in deep subseafloor sedimentary metagenomes.</title>
        <authorList>
            <person name="Kawai M."/>
            <person name="Futagami T."/>
            <person name="Toyoda A."/>
            <person name="Takaki Y."/>
            <person name="Nishi S."/>
            <person name="Hori S."/>
            <person name="Arai W."/>
            <person name="Tsubouchi T."/>
            <person name="Morono Y."/>
            <person name="Uchiyama I."/>
            <person name="Ito T."/>
            <person name="Fujiyama A."/>
            <person name="Inagaki F."/>
            <person name="Takami H."/>
        </authorList>
    </citation>
    <scope>NUCLEOTIDE SEQUENCE</scope>
    <source>
        <strain evidence="1">Expedition CK06-06</strain>
    </source>
</reference>
<comment type="caution">
    <text evidence="1">The sequence shown here is derived from an EMBL/GenBank/DDBJ whole genome shotgun (WGS) entry which is preliminary data.</text>
</comment>
<dbReference type="AlphaFoldDB" id="X0VIH1"/>
<dbReference type="EMBL" id="BARS01027481">
    <property type="protein sequence ID" value="GAG12298.1"/>
    <property type="molecule type" value="Genomic_DNA"/>
</dbReference>
<feature type="non-terminal residue" evidence="1">
    <location>
        <position position="265"/>
    </location>
</feature>
<name>X0VIH1_9ZZZZ</name>
<protein>
    <recommendedName>
        <fullName evidence="2">Sortilin N-terminal domain-containing protein</fullName>
    </recommendedName>
</protein>
<accession>X0VIH1</accession>
<sequence length="265" mass="26629">AIAQVQIDQNFISQGPSPKFGPLQIVGSGDADNGANGTVAGAIQTILLDPMLGPNTMFIGSTNGGIWSTTDGGSTWTPLTNNQASLSIASLALDTTDPTGKTLIAGVGVTTSGNWGPPLGPGGRPTGLLYSTDGGADWAPLAGATAFADQSVIGVAARGQTILAATFEERDPTLTQANNGNSYGLYISTDSGSSFSLVPTCSPPCAGLPSGPVTALVADPDPAHSKTFYAAVTSPTDPTQSGVYVTHDSGAHWKPFFTGSTTVNG</sequence>
<organism evidence="1">
    <name type="scientific">marine sediment metagenome</name>
    <dbReference type="NCBI Taxonomy" id="412755"/>
    <lineage>
        <taxon>unclassified sequences</taxon>
        <taxon>metagenomes</taxon>
        <taxon>ecological metagenomes</taxon>
    </lineage>
</organism>
<dbReference type="PANTHER" id="PTHR43739">
    <property type="entry name" value="XYLOGLUCANASE (EUROFUNG)"/>
    <property type="match status" value="1"/>
</dbReference>
<proteinExistence type="predicted"/>
<dbReference type="InterPro" id="IPR015943">
    <property type="entry name" value="WD40/YVTN_repeat-like_dom_sf"/>
</dbReference>
<evidence type="ECO:0008006" key="2">
    <source>
        <dbReference type="Google" id="ProtNLM"/>
    </source>
</evidence>
<gene>
    <name evidence="1" type="ORF">S01H1_43166</name>
</gene>
<dbReference type="InterPro" id="IPR052025">
    <property type="entry name" value="Xyloglucanase_GH74"/>
</dbReference>
<feature type="non-terminal residue" evidence="1">
    <location>
        <position position="1"/>
    </location>
</feature>